<evidence type="ECO:0000256" key="1">
    <source>
        <dbReference type="SAM" id="MobiDB-lite"/>
    </source>
</evidence>
<evidence type="ECO:0000313" key="4">
    <source>
        <dbReference type="EMBL" id="EGA70832.1"/>
    </source>
</evidence>
<organism evidence="4 5">
    <name type="scientific">Vibrio sinaloensis DSM 21326</name>
    <dbReference type="NCBI Taxonomy" id="945550"/>
    <lineage>
        <taxon>Bacteria</taxon>
        <taxon>Pseudomonadati</taxon>
        <taxon>Pseudomonadota</taxon>
        <taxon>Gammaproteobacteria</taxon>
        <taxon>Vibrionales</taxon>
        <taxon>Vibrionaceae</taxon>
        <taxon>Vibrio</taxon>
        <taxon>Vibrio oreintalis group</taxon>
    </lineage>
</organism>
<name>E8M4Y1_PHOS4</name>
<proteinExistence type="predicted"/>
<evidence type="ECO:0000259" key="3">
    <source>
        <dbReference type="Pfam" id="PF13511"/>
    </source>
</evidence>
<protein>
    <recommendedName>
        <fullName evidence="3">DUF4124 domain-containing protein</fullName>
    </recommendedName>
</protein>
<accession>E8M4Y1</accession>
<dbReference type="Pfam" id="PF13511">
    <property type="entry name" value="DUF4124"/>
    <property type="match status" value="1"/>
</dbReference>
<dbReference type="GeneID" id="95568675"/>
<keyword evidence="2" id="KW-0732">Signal</keyword>
<feature type="domain" description="DUF4124" evidence="3">
    <location>
        <begin position="13"/>
        <end position="61"/>
    </location>
</feature>
<sequence>MQRSKVLVSLLITVLPTLASAQTVYTWTDKNGVLHFSDSPGSGQAKRIDMPAIEQPAPAPEFEKLTPKQPKPASPVEKKRPPIPLSLEILSPAHEQAIRSNAGMLTIQAELNRKLHIQESLQLIMNNSAYGAPTSQPLWELRNLDRGTHQFKIQAHRDGKLIASSSSITVHLLRASKKKVVSPVKPN</sequence>
<evidence type="ECO:0000256" key="2">
    <source>
        <dbReference type="SAM" id="SignalP"/>
    </source>
</evidence>
<dbReference type="InterPro" id="IPR025392">
    <property type="entry name" value="DUF4124"/>
</dbReference>
<dbReference type="eggNOG" id="ENOG5032YZ5">
    <property type="taxonomic scope" value="Bacteria"/>
</dbReference>
<dbReference type="RefSeq" id="WP_008075616.1">
    <property type="nucleotide sequence ID" value="NZ_AEVT01000053.1"/>
</dbReference>
<evidence type="ECO:0000313" key="5">
    <source>
        <dbReference type="Proteomes" id="UP000006228"/>
    </source>
</evidence>
<feature type="chain" id="PRO_5003227307" description="DUF4124 domain-containing protein" evidence="2">
    <location>
        <begin position="22"/>
        <end position="187"/>
    </location>
</feature>
<dbReference type="Proteomes" id="UP000006228">
    <property type="component" value="Unassembled WGS sequence"/>
</dbReference>
<feature type="signal peptide" evidence="2">
    <location>
        <begin position="1"/>
        <end position="21"/>
    </location>
</feature>
<dbReference type="OrthoDB" id="7062774at2"/>
<feature type="region of interest" description="Disordered" evidence="1">
    <location>
        <begin position="58"/>
        <end position="80"/>
    </location>
</feature>
<reference evidence="4 5" key="1">
    <citation type="journal article" date="2012" name="Int. J. Syst. Evol. Microbiol.">
        <title>Vibrio caribbeanicus sp. nov., isolated from the marine sponge Scleritoderma cyanea.</title>
        <authorList>
            <person name="Hoffmann M."/>
            <person name="Monday S.R."/>
            <person name="Allard M.W."/>
            <person name="Strain E.A."/>
            <person name="Whittaker P."/>
            <person name="Naum M."/>
            <person name="McCarthy P.J."/>
            <person name="Lopez J.V."/>
            <person name="Fischer M."/>
            <person name="Brown E.W."/>
        </authorList>
    </citation>
    <scope>NUCLEOTIDE SEQUENCE [LARGE SCALE GENOMIC DNA]</scope>
    <source>
        <strain evidence="5">DSMZ 21326</strain>
    </source>
</reference>
<dbReference type="AlphaFoldDB" id="E8M4Y1"/>
<dbReference type="EMBL" id="AEVT01000053">
    <property type="protein sequence ID" value="EGA70832.1"/>
    <property type="molecule type" value="Genomic_DNA"/>
</dbReference>
<gene>
    <name evidence="4" type="ORF">VISI1226_16373</name>
</gene>
<comment type="caution">
    <text evidence="4">The sequence shown here is derived from an EMBL/GenBank/DDBJ whole genome shotgun (WGS) entry which is preliminary data.</text>
</comment>